<dbReference type="EMBL" id="GBRH01194979">
    <property type="protein sequence ID" value="JAE02917.1"/>
    <property type="molecule type" value="Transcribed_RNA"/>
</dbReference>
<reference evidence="1" key="1">
    <citation type="submission" date="2014-09" db="EMBL/GenBank/DDBJ databases">
        <authorList>
            <person name="Magalhaes I.L.F."/>
            <person name="Oliveira U."/>
            <person name="Santos F.R."/>
            <person name="Vidigal T.H.D.A."/>
            <person name="Brescovit A.D."/>
            <person name="Santos A.J."/>
        </authorList>
    </citation>
    <scope>NUCLEOTIDE SEQUENCE</scope>
    <source>
        <tissue evidence="1">Shoot tissue taken approximately 20 cm above the soil surface</tissue>
    </source>
</reference>
<protein>
    <submittedName>
        <fullName evidence="1">Uncharacterized protein</fullName>
    </submittedName>
</protein>
<dbReference type="AlphaFoldDB" id="A0A0A9ES38"/>
<sequence length="80" mass="9710">MKQNFVVHHGPQVQCVQLCDEQRFAEEEFCQKKSVLGSRVCWMIQNHIQRMRLNRHRGNFVFFCHFCGILWRKLCQFIPN</sequence>
<accession>A0A0A9ES38</accession>
<reference evidence="1" key="2">
    <citation type="journal article" date="2015" name="Data Brief">
        <title>Shoot transcriptome of the giant reed, Arundo donax.</title>
        <authorList>
            <person name="Barrero R.A."/>
            <person name="Guerrero F.D."/>
            <person name="Moolhuijzen P."/>
            <person name="Goolsby J.A."/>
            <person name="Tidwell J."/>
            <person name="Bellgard S.E."/>
            <person name="Bellgard M.I."/>
        </authorList>
    </citation>
    <scope>NUCLEOTIDE SEQUENCE</scope>
    <source>
        <tissue evidence="1">Shoot tissue taken approximately 20 cm above the soil surface</tissue>
    </source>
</reference>
<organism evidence="1">
    <name type="scientific">Arundo donax</name>
    <name type="common">Giant reed</name>
    <name type="synonym">Donax arundinaceus</name>
    <dbReference type="NCBI Taxonomy" id="35708"/>
    <lineage>
        <taxon>Eukaryota</taxon>
        <taxon>Viridiplantae</taxon>
        <taxon>Streptophyta</taxon>
        <taxon>Embryophyta</taxon>
        <taxon>Tracheophyta</taxon>
        <taxon>Spermatophyta</taxon>
        <taxon>Magnoliopsida</taxon>
        <taxon>Liliopsida</taxon>
        <taxon>Poales</taxon>
        <taxon>Poaceae</taxon>
        <taxon>PACMAD clade</taxon>
        <taxon>Arundinoideae</taxon>
        <taxon>Arundineae</taxon>
        <taxon>Arundo</taxon>
    </lineage>
</organism>
<proteinExistence type="predicted"/>
<name>A0A0A9ES38_ARUDO</name>
<evidence type="ECO:0000313" key="1">
    <source>
        <dbReference type="EMBL" id="JAE02917.1"/>
    </source>
</evidence>